<reference evidence="7" key="1">
    <citation type="submission" date="2024-06" db="EMBL/GenBank/DDBJ databases">
        <title>Genome sequence of Vogesella sp. MAHUQ-64.</title>
        <authorList>
            <person name="Huq M.A."/>
        </authorList>
    </citation>
    <scope>NUCLEOTIDE SEQUENCE</scope>
    <source>
        <strain evidence="7">MAHUQ-64</strain>
    </source>
</reference>
<dbReference type="HAMAP" id="MF_01457">
    <property type="entry name" value="YcgR"/>
    <property type="match status" value="1"/>
</dbReference>
<keyword evidence="7" id="KW-0966">Cell projection</keyword>
<evidence type="ECO:0000256" key="1">
    <source>
        <dbReference type="ARBA" id="ARBA00022636"/>
    </source>
</evidence>
<dbReference type="InterPro" id="IPR023787">
    <property type="entry name" value="T3SS_YcgR"/>
</dbReference>
<keyword evidence="7" id="KW-0282">Flagellum</keyword>
<dbReference type="Proteomes" id="UP001433638">
    <property type="component" value="Unassembled WGS sequence"/>
</dbReference>
<comment type="function">
    <text evidence="4">Acts as a flagellar brake, regulating swimming and swarming in a bis-(3'-5') cyclic diguanylic acid (c-di-GMP)-dependent manner. Binds 1 c-di-GMP dimer per subunit. Increasing levels of c-di-GMP lead to decreased motility.</text>
</comment>
<accession>A0ABV1M182</accession>
<evidence type="ECO:0000256" key="2">
    <source>
        <dbReference type="ARBA" id="ARBA00022741"/>
    </source>
</evidence>
<keyword evidence="2 4" id="KW-0547">Nucleotide-binding</keyword>
<dbReference type="EMBL" id="JBEFLD010000002">
    <property type="protein sequence ID" value="MEQ6289791.1"/>
    <property type="molecule type" value="Genomic_DNA"/>
</dbReference>
<dbReference type="Pfam" id="PF07238">
    <property type="entry name" value="PilZ"/>
    <property type="match status" value="1"/>
</dbReference>
<keyword evidence="3 4" id="KW-0975">Bacterial flagellum</keyword>
<comment type="subcellular location">
    <subcellularLocation>
        <location evidence="4">Bacterial flagellum basal body</location>
    </subcellularLocation>
</comment>
<dbReference type="InterPro" id="IPR009875">
    <property type="entry name" value="PilZ_domain"/>
</dbReference>
<dbReference type="InterPro" id="IPR009926">
    <property type="entry name" value="T3SS_YcgR_PilZN"/>
</dbReference>
<name>A0ABV1M182_9NEIS</name>
<organism evidence="7 8">
    <name type="scientific">Vogesella oryzagri</name>
    <dbReference type="NCBI Taxonomy" id="3160864"/>
    <lineage>
        <taxon>Bacteria</taxon>
        <taxon>Pseudomonadati</taxon>
        <taxon>Pseudomonadota</taxon>
        <taxon>Betaproteobacteria</taxon>
        <taxon>Neisseriales</taxon>
        <taxon>Chromobacteriaceae</taxon>
        <taxon>Vogesella</taxon>
    </lineage>
</organism>
<comment type="similarity">
    <text evidence="4">Belongs to the YcgR family.</text>
</comment>
<evidence type="ECO:0000256" key="4">
    <source>
        <dbReference type="HAMAP-Rule" id="MF_01457"/>
    </source>
</evidence>
<comment type="subunit">
    <text evidence="4">Monomer. Interacts with the flagellar basal bodies.</text>
</comment>
<dbReference type="Gene3D" id="2.30.110.10">
    <property type="entry name" value="Electron Transport, Fmn-binding Protein, Chain A"/>
    <property type="match status" value="1"/>
</dbReference>
<evidence type="ECO:0000313" key="8">
    <source>
        <dbReference type="Proteomes" id="UP001433638"/>
    </source>
</evidence>
<dbReference type="Gene3D" id="2.40.10.220">
    <property type="entry name" value="predicted glycosyltransferase like domains"/>
    <property type="match status" value="1"/>
</dbReference>
<evidence type="ECO:0000256" key="3">
    <source>
        <dbReference type="ARBA" id="ARBA00023143"/>
    </source>
</evidence>
<evidence type="ECO:0000259" key="6">
    <source>
        <dbReference type="Pfam" id="PF07317"/>
    </source>
</evidence>
<keyword evidence="7" id="KW-0969">Cilium</keyword>
<keyword evidence="8" id="KW-1185">Reference proteome</keyword>
<sequence>MSQQNPPLASGSQQAELARFTLSNPLEILQHLHSIAELKQAVTIFSNKGNSFIVTRLLAVDVPRSVLVFGMSADDGSNQKLLASERNVLVTAPAGVKTQFICGPAEAVTYEGRRAFEMPLPEKIIRLQRREFYRIHSPLTKPVWCRLHEPPGRVLPLFDISLGGVALSLSLDQHAWLQSGQILSQVDIDLPGVGLLQVGLEVRHVMLISARDGQEHYRAGCTFIGMNMARETLVQRYITHLERERRALVR</sequence>
<gene>
    <name evidence="4" type="primary">ycgR</name>
    <name evidence="7" type="ORF">ABNW52_04100</name>
</gene>
<protein>
    <recommendedName>
        <fullName evidence="4">Flagellar brake protein YcgR</fullName>
    </recommendedName>
    <alternativeName>
        <fullName evidence="4">Cyclic di-GMP binding protein YcgR</fullName>
    </alternativeName>
</protein>
<feature type="domain" description="Type III secretion system flagellar brake protein YcgR PilZN" evidence="6">
    <location>
        <begin position="20"/>
        <end position="126"/>
    </location>
</feature>
<feature type="domain" description="PilZ" evidence="5">
    <location>
        <begin position="128"/>
        <end position="239"/>
    </location>
</feature>
<keyword evidence="1 4" id="KW-0973">c-di-GMP</keyword>
<evidence type="ECO:0000313" key="7">
    <source>
        <dbReference type="EMBL" id="MEQ6289791.1"/>
    </source>
</evidence>
<evidence type="ECO:0000259" key="5">
    <source>
        <dbReference type="Pfam" id="PF07238"/>
    </source>
</evidence>
<dbReference type="InterPro" id="IPR012349">
    <property type="entry name" value="Split_barrel_FMN-bd"/>
</dbReference>
<dbReference type="Pfam" id="PF07317">
    <property type="entry name" value="PilZN"/>
    <property type="match status" value="1"/>
</dbReference>
<proteinExistence type="inferred from homology"/>
<comment type="caution">
    <text evidence="7">The sequence shown here is derived from an EMBL/GenBank/DDBJ whole genome shotgun (WGS) entry which is preliminary data.</text>
</comment>
<dbReference type="RefSeq" id="WP_349584385.1">
    <property type="nucleotide sequence ID" value="NZ_JBEFLD010000002.1"/>
</dbReference>